<organism evidence="11 12">
    <name type="scientific">Zobellia amurskyensis</name>
    <dbReference type="NCBI Taxonomy" id="248905"/>
    <lineage>
        <taxon>Bacteria</taxon>
        <taxon>Pseudomonadati</taxon>
        <taxon>Bacteroidota</taxon>
        <taxon>Flavobacteriia</taxon>
        <taxon>Flavobacteriales</taxon>
        <taxon>Flavobacteriaceae</taxon>
        <taxon>Zobellia</taxon>
    </lineage>
</organism>
<evidence type="ECO:0000256" key="5">
    <source>
        <dbReference type="ARBA" id="ARBA00022984"/>
    </source>
</evidence>
<dbReference type="Proteomes" id="UP000540519">
    <property type="component" value="Unassembled WGS sequence"/>
</dbReference>
<feature type="transmembrane region" description="Helical" evidence="10">
    <location>
        <begin position="140"/>
        <end position="163"/>
    </location>
</feature>
<dbReference type="GO" id="GO:0015648">
    <property type="term" value="F:lipid-linked peptidoglycan transporter activity"/>
    <property type="evidence" value="ECO:0007669"/>
    <property type="project" value="TreeGrafter"/>
</dbReference>
<feature type="transmembrane region" description="Helical" evidence="10">
    <location>
        <begin position="391"/>
        <end position="410"/>
    </location>
</feature>
<accession>A0A7X2ZV10</accession>
<evidence type="ECO:0000256" key="6">
    <source>
        <dbReference type="ARBA" id="ARBA00022989"/>
    </source>
</evidence>
<protein>
    <submittedName>
        <fullName evidence="11">Virulence factor MviN</fullName>
    </submittedName>
</protein>
<evidence type="ECO:0000256" key="9">
    <source>
        <dbReference type="ARBA" id="ARBA00061532"/>
    </source>
</evidence>
<comment type="similarity">
    <text evidence="9">Belongs to the MurJ/MviN family.</text>
</comment>
<comment type="caution">
    <text evidence="11">The sequence shown here is derived from an EMBL/GenBank/DDBJ whole genome shotgun (WGS) entry which is preliminary data.</text>
</comment>
<keyword evidence="12" id="KW-1185">Reference proteome</keyword>
<evidence type="ECO:0000313" key="11">
    <source>
        <dbReference type="EMBL" id="MUH36915.1"/>
    </source>
</evidence>
<keyword evidence="2" id="KW-1003">Cell membrane</keyword>
<feature type="transmembrane region" description="Helical" evidence="10">
    <location>
        <begin position="100"/>
        <end position="120"/>
    </location>
</feature>
<feature type="transmembrane region" description="Helical" evidence="10">
    <location>
        <begin position="251"/>
        <end position="275"/>
    </location>
</feature>
<feature type="transmembrane region" description="Helical" evidence="10">
    <location>
        <begin position="322"/>
        <end position="346"/>
    </location>
</feature>
<evidence type="ECO:0000256" key="4">
    <source>
        <dbReference type="ARBA" id="ARBA00022960"/>
    </source>
</evidence>
<evidence type="ECO:0000256" key="8">
    <source>
        <dbReference type="ARBA" id="ARBA00060041"/>
    </source>
</evidence>
<proteinExistence type="inferred from homology"/>
<comment type="subcellular location">
    <subcellularLocation>
        <location evidence="1">Cell membrane</location>
        <topology evidence="1">Multi-pass membrane protein</topology>
    </subcellularLocation>
</comment>
<dbReference type="InterPro" id="IPR004268">
    <property type="entry name" value="MurJ"/>
</dbReference>
<keyword evidence="3 10" id="KW-0812">Transmembrane</keyword>
<evidence type="ECO:0000256" key="2">
    <source>
        <dbReference type="ARBA" id="ARBA00022475"/>
    </source>
</evidence>
<feature type="transmembrane region" description="Helical" evidence="10">
    <location>
        <begin position="170"/>
        <end position="191"/>
    </location>
</feature>
<evidence type="ECO:0000256" key="7">
    <source>
        <dbReference type="ARBA" id="ARBA00023136"/>
    </source>
</evidence>
<dbReference type="OrthoDB" id="9786339at2"/>
<dbReference type="InterPro" id="IPR051050">
    <property type="entry name" value="Lipid_II_flippase_MurJ/MviN"/>
</dbReference>
<gene>
    <name evidence="11" type="ORF">D9O36_13760</name>
</gene>
<dbReference type="GO" id="GO:0008360">
    <property type="term" value="P:regulation of cell shape"/>
    <property type="evidence" value="ECO:0007669"/>
    <property type="project" value="UniProtKB-KW"/>
</dbReference>
<feature type="transmembrane region" description="Helical" evidence="10">
    <location>
        <begin position="366"/>
        <end position="384"/>
    </location>
</feature>
<comment type="function">
    <text evidence="8">Involved in peptidoglycan biosynthesis. Transports lipid-linked peptidoglycan precursors from the inner to the outer leaflet of the cytoplasmic membrane.</text>
</comment>
<dbReference type="RefSeq" id="WP_155600330.1">
    <property type="nucleotide sequence ID" value="NZ_RCNR01000027.1"/>
</dbReference>
<keyword evidence="5" id="KW-0573">Peptidoglycan synthesis</keyword>
<keyword evidence="4" id="KW-0133">Cell shape</keyword>
<keyword evidence="6 10" id="KW-1133">Transmembrane helix</keyword>
<feature type="transmembrane region" description="Helical" evidence="10">
    <location>
        <begin position="197"/>
        <end position="220"/>
    </location>
</feature>
<dbReference type="Pfam" id="PF03023">
    <property type="entry name" value="MurJ"/>
    <property type="match status" value="1"/>
</dbReference>
<evidence type="ECO:0000313" key="12">
    <source>
        <dbReference type="Proteomes" id="UP000540519"/>
    </source>
</evidence>
<keyword evidence="7 10" id="KW-0472">Membrane</keyword>
<dbReference type="PRINTS" id="PR01806">
    <property type="entry name" value="VIRFACTRMVIN"/>
</dbReference>
<feature type="transmembrane region" description="Helical" evidence="10">
    <location>
        <begin position="416"/>
        <end position="437"/>
    </location>
</feature>
<evidence type="ECO:0000256" key="3">
    <source>
        <dbReference type="ARBA" id="ARBA00022692"/>
    </source>
</evidence>
<dbReference type="AlphaFoldDB" id="A0A7X2ZV10"/>
<sequence length="446" mass="50360">MKIPSYKKIISEGKKKLINPIVANVIIVGTVVFAIKIISFYKETLVASFFGLSLLLDTFLIAILIPSFIQNFFIGALQNIFIPNYITEIKNKNNKAPFQTLVFCIVAAIMLFFTSVTYLSSDYFIEFVFPEKDLEFYNLVRTQLFIIVPSLFFMGFGSIISSLLEIQNKFLISTLSGLFPAISTIITLVFFKNELGNYVLAVGFLSGVVISFLYLLFFGIKHKVIHISRPSLNDNSRIMLRQLPAKLTSGFLVDINPFVDQFFAGQLAIGAISALNYGMKIPAFVTSIVVIALGNVILPYFSRIINENIGEAYDKMFKIMKFLFLTSLILVLILIFYSTDIISLLFERDSFNKDDTILVGTIQQILLLYVPFKVSGVIMVKFLTTINQNVFMAWMSFISVIINLTLNIILVEAYGIFGLALSTTLVLIVRTIVYYCYTRNLHSKLI</sequence>
<dbReference type="PANTHER" id="PTHR47019:SF1">
    <property type="entry name" value="LIPID II FLIPPASE MURJ"/>
    <property type="match status" value="1"/>
</dbReference>
<dbReference type="EMBL" id="RCNR01000027">
    <property type="protein sequence ID" value="MUH36915.1"/>
    <property type="molecule type" value="Genomic_DNA"/>
</dbReference>
<dbReference type="GO" id="GO:0005886">
    <property type="term" value="C:plasma membrane"/>
    <property type="evidence" value="ECO:0007669"/>
    <property type="project" value="UniProtKB-SubCell"/>
</dbReference>
<evidence type="ECO:0000256" key="10">
    <source>
        <dbReference type="SAM" id="Phobius"/>
    </source>
</evidence>
<evidence type="ECO:0000256" key="1">
    <source>
        <dbReference type="ARBA" id="ARBA00004651"/>
    </source>
</evidence>
<feature type="transmembrane region" description="Helical" evidence="10">
    <location>
        <begin position="21"/>
        <end position="41"/>
    </location>
</feature>
<name>A0A7X2ZV10_9FLAO</name>
<feature type="transmembrane region" description="Helical" evidence="10">
    <location>
        <begin position="281"/>
        <end position="301"/>
    </location>
</feature>
<reference evidence="11 12" key="1">
    <citation type="journal article" date="2019" name="Mar. Drugs">
        <title>Comparative Genomics and CAZyme Genome Repertoires of Marine Zobellia amurskyensis KMM 3526(T) and Zobellia laminariae KMM 3676(T).</title>
        <authorList>
            <person name="Chernysheva N."/>
            <person name="Bystritskaya E."/>
            <person name="Stenkova A."/>
            <person name="Golovkin I."/>
            <person name="Nedashkovskaya O."/>
            <person name="Isaeva M."/>
        </authorList>
    </citation>
    <scope>NUCLEOTIDE SEQUENCE [LARGE SCALE GENOMIC DNA]</scope>
    <source>
        <strain evidence="11 12">KMM 3526</strain>
    </source>
</reference>
<dbReference type="GO" id="GO:0034204">
    <property type="term" value="P:lipid translocation"/>
    <property type="evidence" value="ECO:0007669"/>
    <property type="project" value="TreeGrafter"/>
</dbReference>
<feature type="transmembrane region" description="Helical" evidence="10">
    <location>
        <begin position="47"/>
        <end position="69"/>
    </location>
</feature>
<dbReference type="GO" id="GO:0009252">
    <property type="term" value="P:peptidoglycan biosynthetic process"/>
    <property type="evidence" value="ECO:0007669"/>
    <property type="project" value="UniProtKB-KW"/>
</dbReference>
<dbReference type="PANTHER" id="PTHR47019">
    <property type="entry name" value="LIPID II FLIPPASE MURJ"/>
    <property type="match status" value="1"/>
</dbReference>